<evidence type="ECO:0000256" key="9">
    <source>
        <dbReference type="PIRNR" id="PIRNR004862"/>
    </source>
</evidence>
<keyword evidence="7 11" id="KW-0472">Membrane</keyword>
<evidence type="ECO:0000256" key="10">
    <source>
        <dbReference type="SAM" id="MobiDB-lite"/>
    </source>
</evidence>
<reference evidence="14 15" key="1">
    <citation type="submission" date="2019-04" db="EMBL/GenBank/DDBJ databases">
        <title>Microbes associate with the intestines of laboratory mice.</title>
        <authorList>
            <person name="Navarre W."/>
            <person name="Wong E."/>
            <person name="Huang K.C."/>
            <person name="Tropini C."/>
            <person name="Ng K."/>
            <person name="Yu B."/>
        </authorList>
    </citation>
    <scope>NUCLEOTIDE SEQUENCE [LARGE SCALE GENOMIC DNA]</scope>
    <source>
        <strain evidence="14 15">NM83_B4-11</strain>
    </source>
</reference>
<dbReference type="InterPro" id="IPR045851">
    <property type="entry name" value="AMP-bd_C_sf"/>
</dbReference>
<comment type="caution">
    <text evidence="14">The sequence shown here is derived from an EMBL/GenBank/DDBJ whole genome shotgun (WGS) entry which is preliminary data.</text>
</comment>
<protein>
    <recommendedName>
        <fullName evidence="9">Flagellar M-ring protein</fullName>
    </recommendedName>
</protein>
<sequence length="572" mass="59955">MANALAPTNPGQSNSVIPERFANPLKQIQGVFAQPAVRRAGPMALMVSLIGASALAWSALSTPPQKMLYSGLPDADKAAVTQALSAASITSHIDEATDAVTVNEEDYSRARLLLAGQGLPKAAPGGYAILDQLPMGVSRAVEGERLRQARETELARSIQEIDVVTEARVHLAMPESSVFVRDNAQPSASVVVKLQGGRALSEAQVQSIINLVASSVPGMKPEAVTIVDQMGGLLSKPGGMGQSGTEQRIALQRQVEEKYRTQLIQLLTPLVGAGNFTAEVQADVNMDETSATRESYEKEGALRAETGNWTGNQAPDSQAPGGIPGALSNTPPPAAALQQPQAATGANGQPVAPGQPVAGGPAPNPNKQSDQFARSYDLGREVSVTRAAPGGVKRLSVAVLLREPEQGKRTAMEINQITQLVRSAVGYDQGRNDQVTVISRKFAGEGEGASDGPAWYDNSWMPVIARNVTAILIALLVLLLGVRPLAKALMKKKEEAEAPARAMLAAGGEGSGDGMEGTIGAAEIAVAPPVTLDEIEASRNYDERIGKVRGFTRDNPARAALAVRDMMKATAQ</sequence>
<feature type="compositionally biased region" description="Polar residues" evidence="10">
    <location>
        <begin position="307"/>
        <end position="316"/>
    </location>
</feature>
<evidence type="ECO:0000313" key="15">
    <source>
        <dbReference type="Proteomes" id="UP000308038"/>
    </source>
</evidence>
<evidence type="ECO:0000256" key="11">
    <source>
        <dbReference type="SAM" id="Phobius"/>
    </source>
</evidence>
<accession>A0ABY2QKM7</accession>
<dbReference type="NCBIfam" id="TIGR00206">
    <property type="entry name" value="fliF"/>
    <property type="match status" value="1"/>
</dbReference>
<feature type="region of interest" description="Disordered" evidence="10">
    <location>
        <begin position="306"/>
        <end position="371"/>
    </location>
</feature>
<organism evidence="14 15">
    <name type="scientific">Sphingomonas olei</name>
    <dbReference type="NCBI Taxonomy" id="1886787"/>
    <lineage>
        <taxon>Bacteria</taxon>
        <taxon>Pseudomonadati</taxon>
        <taxon>Pseudomonadota</taxon>
        <taxon>Alphaproteobacteria</taxon>
        <taxon>Sphingomonadales</taxon>
        <taxon>Sphingomonadaceae</taxon>
        <taxon>Sphingomonas</taxon>
    </lineage>
</organism>
<keyword evidence="6 11" id="KW-1133">Transmembrane helix</keyword>
<evidence type="ECO:0000256" key="3">
    <source>
        <dbReference type="ARBA" id="ARBA00007971"/>
    </source>
</evidence>
<dbReference type="InterPro" id="IPR043427">
    <property type="entry name" value="YscJ/FliF"/>
</dbReference>
<dbReference type="Pfam" id="PF08345">
    <property type="entry name" value="YscJ_FliF_C"/>
    <property type="match status" value="1"/>
</dbReference>
<dbReference type="Proteomes" id="UP000308038">
    <property type="component" value="Unassembled WGS sequence"/>
</dbReference>
<evidence type="ECO:0000256" key="5">
    <source>
        <dbReference type="ARBA" id="ARBA00022692"/>
    </source>
</evidence>
<dbReference type="PRINTS" id="PR01009">
    <property type="entry name" value="FLGMRINGFLIF"/>
</dbReference>
<evidence type="ECO:0000259" key="12">
    <source>
        <dbReference type="Pfam" id="PF01514"/>
    </source>
</evidence>
<dbReference type="Pfam" id="PF01514">
    <property type="entry name" value="YscJ_FliF"/>
    <property type="match status" value="1"/>
</dbReference>
<dbReference type="PANTHER" id="PTHR30046">
    <property type="entry name" value="FLAGELLAR M-RING PROTEIN"/>
    <property type="match status" value="1"/>
</dbReference>
<feature type="transmembrane region" description="Helical" evidence="11">
    <location>
        <begin position="460"/>
        <end position="482"/>
    </location>
</feature>
<evidence type="ECO:0000256" key="8">
    <source>
        <dbReference type="ARBA" id="ARBA00023143"/>
    </source>
</evidence>
<dbReference type="RefSeq" id="WP_136450739.1">
    <property type="nucleotide sequence ID" value="NZ_SSTI01000002.1"/>
</dbReference>
<dbReference type="InterPro" id="IPR000067">
    <property type="entry name" value="FlgMring_FliF"/>
</dbReference>
<keyword evidence="5 11" id="KW-0812">Transmembrane</keyword>
<keyword evidence="14" id="KW-0282">Flagellum</keyword>
<dbReference type="Gene3D" id="3.30.300.30">
    <property type="match status" value="1"/>
</dbReference>
<dbReference type="PANTHER" id="PTHR30046:SF0">
    <property type="entry name" value="FLAGELLAR M-RING PROTEIN"/>
    <property type="match status" value="1"/>
</dbReference>
<keyword evidence="4" id="KW-1003">Cell membrane</keyword>
<evidence type="ECO:0000259" key="13">
    <source>
        <dbReference type="Pfam" id="PF08345"/>
    </source>
</evidence>
<name>A0ABY2QKM7_9SPHN</name>
<evidence type="ECO:0000256" key="7">
    <source>
        <dbReference type="ARBA" id="ARBA00023136"/>
    </source>
</evidence>
<feature type="domain" description="Flagellar M-ring C-terminal" evidence="13">
    <location>
        <begin position="267"/>
        <end position="442"/>
    </location>
</feature>
<keyword evidence="14" id="KW-0966">Cell projection</keyword>
<evidence type="ECO:0000313" key="14">
    <source>
        <dbReference type="EMBL" id="THG41579.1"/>
    </source>
</evidence>
<dbReference type="InterPro" id="IPR013556">
    <property type="entry name" value="Flag_M-ring_C"/>
</dbReference>
<proteinExistence type="inferred from homology"/>
<feature type="compositionally biased region" description="Low complexity" evidence="10">
    <location>
        <begin position="335"/>
        <end position="361"/>
    </location>
</feature>
<dbReference type="PIRSF" id="PIRSF004862">
    <property type="entry name" value="FliF"/>
    <property type="match status" value="1"/>
</dbReference>
<evidence type="ECO:0000256" key="4">
    <source>
        <dbReference type="ARBA" id="ARBA00022475"/>
    </source>
</evidence>
<dbReference type="InterPro" id="IPR006182">
    <property type="entry name" value="FliF_N_dom"/>
</dbReference>
<gene>
    <name evidence="14" type="primary">fliF</name>
    <name evidence="14" type="ORF">E5988_03470</name>
</gene>
<evidence type="ECO:0000256" key="1">
    <source>
        <dbReference type="ARBA" id="ARBA00004117"/>
    </source>
</evidence>
<keyword evidence="14" id="KW-0969">Cilium</keyword>
<keyword evidence="8 9" id="KW-0975">Bacterial flagellum</keyword>
<dbReference type="EMBL" id="SSTI01000002">
    <property type="protein sequence ID" value="THG41579.1"/>
    <property type="molecule type" value="Genomic_DNA"/>
</dbReference>
<feature type="domain" description="Flagellar M-ring N-terminal" evidence="12">
    <location>
        <begin position="61"/>
        <end position="235"/>
    </location>
</feature>
<evidence type="ECO:0000256" key="2">
    <source>
        <dbReference type="ARBA" id="ARBA00004651"/>
    </source>
</evidence>
<comment type="function">
    <text evidence="9">The M ring may be actively involved in energy transduction.</text>
</comment>
<keyword evidence="15" id="KW-1185">Reference proteome</keyword>
<comment type="subcellular location">
    <subcellularLocation>
        <location evidence="1 9">Bacterial flagellum basal body</location>
    </subcellularLocation>
    <subcellularLocation>
        <location evidence="2">Cell membrane</location>
        <topology evidence="2">Multi-pass membrane protein</topology>
    </subcellularLocation>
</comment>
<comment type="similarity">
    <text evidence="3 9">Belongs to the FliF family.</text>
</comment>
<evidence type="ECO:0000256" key="6">
    <source>
        <dbReference type="ARBA" id="ARBA00022989"/>
    </source>
</evidence>